<proteinExistence type="predicted"/>
<organism evidence="1">
    <name type="scientific">Siphoviridae sp. ct5qs5</name>
    <dbReference type="NCBI Taxonomy" id="2825339"/>
    <lineage>
        <taxon>Viruses</taxon>
        <taxon>Duplodnaviria</taxon>
        <taxon>Heunggongvirae</taxon>
        <taxon>Uroviricota</taxon>
        <taxon>Caudoviricetes</taxon>
    </lineage>
</organism>
<name>A0A8S5Q968_9CAUD</name>
<sequence>MVFLVGKESPFFDREEACRGFEKNKENLDDVNGFERLIKDSRFFNVYDKDGYIGSVFVYQSEADDFFYLGGYAKRKKHRECVDAVRQAADMFPVVYADTRHLNAVICLKKAGFEWVDRKKKLLRRLQK</sequence>
<evidence type="ECO:0000313" key="1">
    <source>
        <dbReference type="EMBL" id="DAE15361.1"/>
    </source>
</evidence>
<protein>
    <submittedName>
        <fullName evidence="1">Uncharacterized protein</fullName>
    </submittedName>
</protein>
<reference evidence="1" key="1">
    <citation type="journal article" date="2021" name="Proc. Natl. Acad. Sci. U.S.A.">
        <title>A Catalog of Tens of Thousands of Viruses from Human Metagenomes Reveals Hidden Associations with Chronic Diseases.</title>
        <authorList>
            <person name="Tisza M.J."/>
            <person name="Buck C.B."/>
        </authorList>
    </citation>
    <scope>NUCLEOTIDE SEQUENCE</scope>
    <source>
        <strain evidence="1">Ct5qs5</strain>
    </source>
</reference>
<dbReference type="EMBL" id="BK015603">
    <property type="protein sequence ID" value="DAE15361.1"/>
    <property type="molecule type" value="Genomic_DNA"/>
</dbReference>
<accession>A0A8S5Q968</accession>